<gene>
    <name evidence="1" type="ORF">DSO57_1006199</name>
</gene>
<dbReference type="Proteomes" id="UP001165960">
    <property type="component" value="Unassembled WGS sequence"/>
</dbReference>
<comment type="caution">
    <text evidence="1">The sequence shown here is derived from an EMBL/GenBank/DDBJ whole genome shotgun (WGS) entry which is preliminary data.</text>
</comment>
<reference evidence="1" key="1">
    <citation type="submission" date="2022-04" db="EMBL/GenBank/DDBJ databases">
        <title>Genome of the entomopathogenic fungus Entomophthora muscae.</title>
        <authorList>
            <person name="Elya C."/>
            <person name="Lovett B.R."/>
            <person name="Lee E."/>
            <person name="Macias A.M."/>
            <person name="Hajek A.E."/>
            <person name="De Bivort B.L."/>
            <person name="Kasson M.T."/>
            <person name="De Fine Licht H.H."/>
            <person name="Stajich J.E."/>
        </authorList>
    </citation>
    <scope>NUCLEOTIDE SEQUENCE</scope>
    <source>
        <strain evidence="1">Berkeley</strain>
    </source>
</reference>
<accession>A0ACC2S9W8</accession>
<name>A0ACC2S9W8_9FUNG</name>
<proteinExistence type="predicted"/>
<evidence type="ECO:0000313" key="2">
    <source>
        <dbReference type="Proteomes" id="UP001165960"/>
    </source>
</evidence>
<dbReference type="EMBL" id="QTSX02005697">
    <property type="protein sequence ID" value="KAJ9059067.1"/>
    <property type="molecule type" value="Genomic_DNA"/>
</dbReference>
<sequence>MTIPENSVPGISNPTIFEIKLNATESGWKEFNSPKFNASDIVLATSPKNLNKFAFSADNMTYLFHPEKYSIRVLSGSTPGLRGISLSSNLLVLFGNLPIASENNFLVSYEEGLKVIRLNSGHSQITGYLVGKVLYAFTNSKYNCQVDGFYWKFDTDTGLFAQVERACNENVSHLSSTLIKNSIYLLRESGTNLWLDKVLLGSNTWTRTKQDISLLNSRGCLIEYDGSPAFLKWSVPGEGSDNLLLKLKGSGSLSSIEWMIIGGSLGAGLVVIFLAFVISVLLRKRTPKVIPKSRQLSFLSFSKNQSTISYASEPTAALQFERDSLPNSIDSTILSVHGPLWGEDDASNSLCDY</sequence>
<keyword evidence="2" id="KW-1185">Reference proteome</keyword>
<evidence type="ECO:0000313" key="1">
    <source>
        <dbReference type="EMBL" id="KAJ9059067.1"/>
    </source>
</evidence>
<organism evidence="1 2">
    <name type="scientific">Entomophthora muscae</name>
    <dbReference type="NCBI Taxonomy" id="34485"/>
    <lineage>
        <taxon>Eukaryota</taxon>
        <taxon>Fungi</taxon>
        <taxon>Fungi incertae sedis</taxon>
        <taxon>Zoopagomycota</taxon>
        <taxon>Entomophthoromycotina</taxon>
        <taxon>Entomophthoromycetes</taxon>
        <taxon>Entomophthorales</taxon>
        <taxon>Entomophthoraceae</taxon>
        <taxon>Entomophthora</taxon>
    </lineage>
</organism>
<protein>
    <submittedName>
        <fullName evidence="1">Uncharacterized protein</fullName>
    </submittedName>
</protein>